<evidence type="ECO:0000313" key="11">
    <source>
        <dbReference type="WBParaSite" id="SVE_0121400.1"/>
    </source>
</evidence>
<organism evidence="10 11">
    <name type="scientific">Strongyloides venezuelensis</name>
    <name type="common">Threadworm</name>
    <dbReference type="NCBI Taxonomy" id="75913"/>
    <lineage>
        <taxon>Eukaryota</taxon>
        <taxon>Metazoa</taxon>
        <taxon>Ecdysozoa</taxon>
        <taxon>Nematoda</taxon>
        <taxon>Chromadorea</taxon>
        <taxon>Rhabditida</taxon>
        <taxon>Tylenchina</taxon>
        <taxon>Panagrolaimomorpha</taxon>
        <taxon>Strongyloidoidea</taxon>
        <taxon>Strongyloididae</taxon>
        <taxon>Strongyloides</taxon>
    </lineage>
</organism>
<dbReference type="Pfam" id="PF13850">
    <property type="entry name" value="ERGIC_N"/>
    <property type="match status" value="1"/>
</dbReference>
<proteinExistence type="inferred from homology"/>
<keyword evidence="6" id="KW-0175">Coiled coil</keyword>
<feature type="coiled-coil region" evidence="6">
    <location>
        <begin position="164"/>
        <end position="191"/>
    </location>
</feature>
<dbReference type="InterPro" id="IPR012936">
    <property type="entry name" value="Erv_C"/>
</dbReference>
<keyword evidence="3 7" id="KW-0812">Transmembrane</keyword>
<reference evidence="10" key="1">
    <citation type="submission" date="2014-07" db="EMBL/GenBank/DDBJ databases">
        <authorList>
            <person name="Martin A.A"/>
            <person name="De Silva N."/>
        </authorList>
    </citation>
    <scope>NUCLEOTIDE SEQUENCE</scope>
</reference>
<evidence type="ECO:0000256" key="2">
    <source>
        <dbReference type="ARBA" id="ARBA00005648"/>
    </source>
</evidence>
<dbReference type="GO" id="GO:0005783">
    <property type="term" value="C:endoplasmic reticulum"/>
    <property type="evidence" value="ECO:0007669"/>
    <property type="project" value="TreeGrafter"/>
</dbReference>
<dbReference type="Proteomes" id="UP000035680">
    <property type="component" value="Unassembled WGS sequence"/>
</dbReference>
<comment type="subcellular location">
    <subcellularLocation>
        <location evidence="1">Endoplasmic reticulum-Golgi intermediate compartment membrane</location>
        <topology evidence="1">Multi-pass membrane protein</topology>
    </subcellularLocation>
</comment>
<evidence type="ECO:0000256" key="1">
    <source>
        <dbReference type="ARBA" id="ARBA00004457"/>
    </source>
</evidence>
<evidence type="ECO:0000259" key="8">
    <source>
        <dbReference type="Pfam" id="PF07970"/>
    </source>
</evidence>
<reference evidence="11" key="2">
    <citation type="submission" date="2015-08" db="UniProtKB">
        <authorList>
            <consortium name="WormBaseParasite"/>
        </authorList>
    </citation>
    <scope>IDENTIFICATION</scope>
</reference>
<evidence type="ECO:0000256" key="5">
    <source>
        <dbReference type="ARBA" id="ARBA00023136"/>
    </source>
</evidence>
<evidence type="ECO:0000313" key="10">
    <source>
        <dbReference type="Proteomes" id="UP000035680"/>
    </source>
</evidence>
<accession>A0A0K0EXG0</accession>
<dbReference type="WBParaSite" id="SVE_0121400.1">
    <property type="protein sequence ID" value="SVE_0121400.1"/>
    <property type="gene ID" value="SVE_0121400"/>
</dbReference>
<feature type="transmembrane region" description="Helical" evidence="7">
    <location>
        <begin position="386"/>
        <end position="408"/>
    </location>
</feature>
<dbReference type="GO" id="GO:0006888">
    <property type="term" value="P:endoplasmic reticulum to Golgi vesicle-mediated transport"/>
    <property type="evidence" value="ECO:0007669"/>
    <property type="project" value="TreeGrafter"/>
</dbReference>
<dbReference type="PANTHER" id="PTHR10984:SF30">
    <property type="entry name" value="ENDOPLASMIC RETICULUM-GOLGI INTERMEDIATE COMPARTMENT PROTEIN 2"/>
    <property type="match status" value="1"/>
</dbReference>
<dbReference type="InterPro" id="IPR039542">
    <property type="entry name" value="Erv_N"/>
</dbReference>
<name>A0A0K0EXG0_STRVS</name>
<keyword evidence="10" id="KW-1185">Reference proteome</keyword>
<dbReference type="GO" id="GO:0006890">
    <property type="term" value="P:retrograde vesicle-mediated transport, Golgi to endoplasmic reticulum"/>
    <property type="evidence" value="ECO:0007669"/>
    <property type="project" value="TreeGrafter"/>
</dbReference>
<dbReference type="PANTHER" id="PTHR10984">
    <property type="entry name" value="ENDOPLASMIC RETICULUM-GOLGI INTERMEDIATE COMPARTMENT PROTEIN"/>
    <property type="match status" value="1"/>
</dbReference>
<evidence type="ECO:0000256" key="3">
    <source>
        <dbReference type="ARBA" id="ARBA00022692"/>
    </source>
</evidence>
<dbReference type="InterPro" id="IPR045888">
    <property type="entry name" value="Erv"/>
</dbReference>
<feature type="transmembrane region" description="Helical" evidence="7">
    <location>
        <begin position="40"/>
        <end position="59"/>
    </location>
</feature>
<dbReference type="STRING" id="75913.A0A0K0EXG0"/>
<evidence type="ECO:0000259" key="9">
    <source>
        <dbReference type="Pfam" id="PF13850"/>
    </source>
</evidence>
<feature type="domain" description="Endoplasmic reticulum vesicle transporter N-terminal" evidence="9">
    <location>
        <begin position="19"/>
        <end position="100"/>
    </location>
</feature>
<evidence type="ECO:0000256" key="6">
    <source>
        <dbReference type="SAM" id="Coils"/>
    </source>
</evidence>
<protein>
    <submittedName>
        <fullName evidence="11">Endoplasmic reticulum vesicle transporter-domain-containing protein</fullName>
    </submittedName>
</protein>
<dbReference type="GO" id="GO:0033116">
    <property type="term" value="C:endoplasmic reticulum-Golgi intermediate compartment membrane"/>
    <property type="evidence" value="ECO:0007669"/>
    <property type="project" value="UniProtKB-SubCell"/>
</dbReference>
<sequence>MSLPQNTLRRRRGLLEVIQDLDSFDKVEEKVKEEKNAAKGFASFIVMTLIIILILGHIYDRFYGQKQYLYSMNTADYAESFPKLTVDMQIATPCGNFELDFPQSDVIPKMFDLFGEKNENGPTLNKDPTRFELSDTENKYWKILQDAHRKKYNKVSKFNELNDIDYVNTNLEEQLKEAADIKQEEEKKELLKGHQDNDDNNNNDIFGGKNQIIVFGNGLGVLQIISSNGINDNSNEGTACRIHGELEIKNMQSETITININGGSNEIESMLAHLQGSVKPGNSSHRIESFYFGDKNFGIVTPLAGVEEISISGKTIYTYNIKVIPTRIYHGSIFSSPSLVYQYAVTSIKSEPLSSEVHSHGGIIIIYELTGTVIEIRESTLTTIQFSLRLCSLIGGIYATVTFLSVYISKLFEVAGKH</sequence>
<dbReference type="GO" id="GO:0030134">
    <property type="term" value="C:COPII-coated ER to Golgi transport vesicle"/>
    <property type="evidence" value="ECO:0007669"/>
    <property type="project" value="TreeGrafter"/>
</dbReference>
<feature type="domain" description="Endoplasmic reticulum vesicle transporter C-terminal" evidence="8">
    <location>
        <begin position="231"/>
        <end position="403"/>
    </location>
</feature>
<dbReference type="AlphaFoldDB" id="A0A0K0EXG0"/>
<comment type="similarity">
    <text evidence="2">Belongs to the ERGIC family.</text>
</comment>
<keyword evidence="5 7" id="KW-0472">Membrane</keyword>
<evidence type="ECO:0000256" key="7">
    <source>
        <dbReference type="SAM" id="Phobius"/>
    </source>
</evidence>
<evidence type="ECO:0000256" key="4">
    <source>
        <dbReference type="ARBA" id="ARBA00022989"/>
    </source>
</evidence>
<dbReference type="Pfam" id="PF07970">
    <property type="entry name" value="COPIIcoated_ERV"/>
    <property type="match status" value="1"/>
</dbReference>
<keyword evidence="4 7" id="KW-1133">Transmembrane helix</keyword>